<dbReference type="Proteomes" id="UP001055811">
    <property type="component" value="Linkage Group LG06"/>
</dbReference>
<comment type="caution">
    <text evidence="1">The sequence shown here is derived from an EMBL/GenBank/DDBJ whole genome shotgun (WGS) entry which is preliminary data.</text>
</comment>
<reference evidence="1 2" key="2">
    <citation type="journal article" date="2022" name="Mol. Ecol. Resour.">
        <title>The genomes of chicory, endive, great burdock and yacon provide insights into Asteraceae paleo-polyploidization history and plant inulin production.</title>
        <authorList>
            <person name="Fan W."/>
            <person name="Wang S."/>
            <person name="Wang H."/>
            <person name="Wang A."/>
            <person name="Jiang F."/>
            <person name="Liu H."/>
            <person name="Zhao H."/>
            <person name="Xu D."/>
            <person name="Zhang Y."/>
        </authorList>
    </citation>
    <scope>NUCLEOTIDE SEQUENCE [LARGE SCALE GENOMIC DNA]</scope>
    <source>
        <strain evidence="2">cv. Punajuju</strain>
        <tissue evidence="1">Leaves</tissue>
    </source>
</reference>
<evidence type="ECO:0000313" key="1">
    <source>
        <dbReference type="EMBL" id="KAI3722136.1"/>
    </source>
</evidence>
<proteinExistence type="predicted"/>
<organism evidence="1 2">
    <name type="scientific">Cichorium intybus</name>
    <name type="common">Chicory</name>
    <dbReference type="NCBI Taxonomy" id="13427"/>
    <lineage>
        <taxon>Eukaryota</taxon>
        <taxon>Viridiplantae</taxon>
        <taxon>Streptophyta</taxon>
        <taxon>Embryophyta</taxon>
        <taxon>Tracheophyta</taxon>
        <taxon>Spermatophyta</taxon>
        <taxon>Magnoliopsida</taxon>
        <taxon>eudicotyledons</taxon>
        <taxon>Gunneridae</taxon>
        <taxon>Pentapetalae</taxon>
        <taxon>asterids</taxon>
        <taxon>campanulids</taxon>
        <taxon>Asterales</taxon>
        <taxon>Asteraceae</taxon>
        <taxon>Cichorioideae</taxon>
        <taxon>Cichorieae</taxon>
        <taxon>Cichoriinae</taxon>
        <taxon>Cichorium</taxon>
    </lineage>
</organism>
<sequence length="90" mass="9840">MLVNLLRVSFSVTASRCLLASCRTMATASLHLPLPITSPLLASIPGDSFQKSNEICINTTLDPRLEDSVNYLEPGTGLRENQDAEAMQYQ</sequence>
<dbReference type="EMBL" id="CM042014">
    <property type="protein sequence ID" value="KAI3722136.1"/>
    <property type="molecule type" value="Genomic_DNA"/>
</dbReference>
<gene>
    <name evidence="1" type="ORF">L2E82_33164</name>
</gene>
<name>A0ACB9BJE9_CICIN</name>
<evidence type="ECO:0000313" key="2">
    <source>
        <dbReference type="Proteomes" id="UP001055811"/>
    </source>
</evidence>
<protein>
    <submittedName>
        <fullName evidence="1">Uncharacterized protein</fullName>
    </submittedName>
</protein>
<accession>A0ACB9BJE9</accession>
<reference evidence="2" key="1">
    <citation type="journal article" date="2022" name="Mol. Ecol. Resour.">
        <title>The genomes of chicory, endive, great burdock and yacon provide insights into Asteraceae palaeo-polyploidization history and plant inulin production.</title>
        <authorList>
            <person name="Fan W."/>
            <person name="Wang S."/>
            <person name="Wang H."/>
            <person name="Wang A."/>
            <person name="Jiang F."/>
            <person name="Liu H."/>
            <person name="Zhao H."/>
            <person name="Xu D."/>
            <person name="Zhang Y."/>
        </authorList>
    </citation>
    <scope>NUCLEOTIDE SEQUENCE [LARGE SCALE GENOMIC DNA]</scope>
    <source>
        <strain evidence="2">cv. Punajuju</strain>
    </source>
</reference>
<keyword evidence="2" id="KW-1185">Reference proteome</keyword>